<comment type="caution">
    <text evidence="3">The sequence shown here is derived from an EMBL/GenBank/DDBJ whole genome shotgun (WGS) entry which is preliminary data.</text>
</comment>
<accession>A0A917FZC8</accession>
<keyword evidence="4" id="KW-1185">Reference proteome</keyword>
<dbReference type="PANTHER" id="PTHR11895">
    <property type="entry name" value="TRANSAMIDASE"/>
    <property type="match status" value="1"/>
</dbReference>
<dbReference type="Gene3D" id="3.90.1300.10">
    <property type="entry name" value="Amidase signature (AS) domain"/>
    <property type="match status" value="1"/>
</dbReference>
<evidence type="ECO:0000256" key="1">
    <source>
        <dbReference type="ARBA" id="ARBA00009199"/>
    </source>
</evidence>
<organism evidence="3 4">
    <name type="scientific">Paenibacillus albidus</name>
    <dbReference type="NCBI Taxonomy" id="2041023"/>
    <lineage>
        <taxon>Bacteria</taxon>
        <taxon>Bacillati</taxon>
        <taxon>Bacillota</taxon>
        <taxon>Bacilli</taxon>
        <taxon>Bacillales</taxon>
        <taxon>Paenibacillaceae</taxon>
        <taxon>Paenibacillus</taxon>
    </lineage>
</organism>
<dbReference type="PANTHER" id="PTHR11895:SF7">
    <property type="entry name" value="GLUTAMYL-TRNA(GLN) AMIDOTRANSFERASE SUBUNIT A, MITOCHONDRIAL"/>
    <property type="match status" value="1"/>
</dbReference>
<evidence type="ECO:0000313" key="3">
    <source>
        <dbReference type="EMBL" id="GGG15132.1"/>
    </source>
</evidence>
<dbReference type="InterPro" id="IPR036928">
    <property type="entry name" value="AS_sf"/>
</dbReference>
<comment type="similarity">
    <text evidence="1">Belongs to the amidase family.</text>
</comment>
<dbReference type="InterPro" id="IPR020556">
    <property type="entry name" value="Amidase_CS"/>
</dbReference>
<reference evidence="3" key="2">
    <citation type="submission" date="2020-09" db="EMBL/GenBank/DDBJ databases">
        <authorList>
            <person name="Sun Q."/>
            <person name="Zhou Y."/>
        </authorList>
    </citation>
    <scope>NUCLEOTIDE SEQUENCE</scope>
    <source>
        <strain evidence="3">CGMCC 1.16134</strain>
    </source>
</reference>
<protein>
    <submittedName>
        <fullName evidence="3">Amidase</fullName>
    </submittedName>
</protein>
<dbReference type="SUPFAM" id="SSF75304">
    <property type="entry name" value="Amidase signature (AS) enzymes"/>
    <property type="match status" value="1"/>
</dbReference>
<dbReference type="NCBIfam" id="NF005099">
    <property type="entry name" value="PRK06529.1"/>
    <property type="match status" value="1"/>
</dbReference>
<evidence type="ECO:0000259" key="2">
    <source>
        <dbReference type="Pfam" id="PF01425"/>
    </source>
</evidence>
<gene>
    <name evidence="3" type="primary">nylA</name>
    <name evidence="3" type="ORF">GCM10010912_69420</name>
</gene>
<dbReference type="PROSITE" id="PS00571">
    <property type="entry name" value="AMIDASES"/>
    <property type="match status" value="1"/>
</dbReference>
<name>A0A917FZC8_9BACL</name>
<dbReference type="Pfam" id="PF01425">
    <property type="entry name" value="Amidase"/>
    <property type="match status" value="1"/>
</dbReference>
<dbReference type="InterPro" id="IPR023631">
    <property type="entry name" value="Amidase_dom"/>
</dbReference>
<feature type="domain" description="Amidase" evidence="2">
    <location>
        <begin position="30"/>
        <end position="482"/>
    </location>
</feature>
<dbReference type="InterPro" id="IPR000120">
    <property type="entry name" value="Amidase"/>
</dbReference>
<dbReference type="Proteomes" id="UP000637643">
    <property type="component" value="Unassembled WGS sequence"/>
</dbReference>
<sequence length="506" mass="54666">MSTHTNFNYQTYDAVGLAALVKAREVSPRELVEAAYARLDEVNPLLNAVVRTRRDAALKEADALPLLEEDGSRPFAGVPFLLKDISQAIGGEPLTSGALLLKDHIARHDSNFVARLRRAGFIPLGHTNTPEFGLKNITEPLLHGPARNPWNPLHSPGGSSGGAAAAVAAGIVPAAGASDGGGSIRIPASFTGLFGLKPTRGRTPVGPGAGRQWQGASIDFALTRSVRDSAALLDLLQIVQPEAAFQTPLYPGVYADDLFKPANRKLRIAFTTASPVGTPVHEEAVKAVMQTVKWLEAEGHEVEEKLSPVNGVRLMENYYMMNTGEVAAMFVSLERMLDRPIAASEVDIVTWVLAEAGKKVSAADFVHSLHEWDIAAAQMAGLLSRYDLYITPTNADVAPKVGQLTQTPEETLRLLQVSELSKDKQQQLIYEMFEPSLTYTPFTQLANLTGQPAMSVPVHRSPEGLPIGVQVMATKGREDLLLQLAARLEQSRLWVGMKGNPLYPLL</sequence>
<dbReference type="RefSeq" id="WP_189032809.1">
    <property type="nucleotide sequence ID" value="NZ_BMKR01000084.1"/>
</dbReference>
<dbReference type="AlphaFoldDB" id="A0A917FZC8"/>
<dbReference type="GO" id="GO:0003824">
    <property type="term" value="F:catalytic activity"/>
    <property type="evidence" value="ECO:0007669"/>
    <property type="project" value="InterPro"/>
</dbReference>
<dbReference type="EMBL" id="BMKR01000084">
    <property type="protein sequence ID" value="GGG15132.1"/>
    <property type="molecule type" value="Genomic_DNA"/>
</dbReference>
<reference evidence="3" key="1">
    <citation type="journal article" date="2014" name="Int. J. Syst. Evol. Microbiol.">
        <title>Complete genome sequence of Corynebacterium casei LMG S-19264T (=DSM 44701T), isolated from a smear-ripened cheese.</title>
        <authorList>
            <consortium name="US DOE Joint Genome Institute (JGI-PGF)"/>
            <person name="Walter F."/>
            <person name="Albersmeier A."/>
            <person name="Kalinowski J."/>
            <person name="Ruckert C."/>
        </authorList>
    </citation>
    <scope>NUCLEOTIDE SEQUENCE</scope>
    <source>
        <strain evidence="3">CGMCC 1.16134</strain>
    </source>
</reference>
<evidence type="ECO:0000313" key="4">
    <source>
        <dbReference type="Proteomes" id="UP000637643"/>
    </source>
</evidence>
<proteinExistence type="inferred from homology"/>